<sequence>MNQEFLKPQRATNESGEERRVGVEFEFTGVEMEDIASLLSMLYGGKIEQLSTFEFKIVKTRFGDFGLELDAQLIRDKKYEKFLRSIGIDLSEYEGQYVVEDSLKDLASSVVPYEIITPPIPLSKMGELTSLVDGLRTLKAKGTGSSFVYAFGLHLNPEIPDESTATLLNYLRAYVLLDPWIRKDISVDVSRRLTPFINRFEDDYMEHILNPDYQPNQTEFIKDYFEFGNSRNRPLDMQPLFMYLNEELTSKLVEDTLTSSRPAFHYRLPNCSLEDEAWTLAGEWNRWVLVETLAEDDESLLQYCNAYLKMRRETVIRFEAKWIELMDRWVKNV</sequence>
<organism evidence="1 2">
    <name type="scientific">Rhodohalobacter sulfatireducens</name>
    <dbReference type="NCBI Taxonomy" id="2911366"/>
    <lineage>
        <taxon>Bacteria</taxon>
        <taxon>Pseudomonadati</taxon>
        <taxon>Balneolota</taxon>
        <taxon>Balneolia</taxon>
        <taxon>Balneolales</taxon>
        <taxon>Balneolaceae</taxon>
        <taxon>Rhodohalobacter</taxon>
    </lineage>
</organism>
<dbReference type="EMBL" id="JAKLWS010000030">
    <property type="protein sequence ID" value="MCG2590333.1"/>
    <property type="molecule type" value="Genomic_DNA"/>
</dbReference>
<comment type="caution">
    <text evidence="1">The sequence shown here is derived from an EMBL/GenBank/DDBJ whole genome shotgun (WGS) entry which is preliminary data.</text>
</comment>
<dbReference type="RefSeq" id="WP_237855709.1">
    <property type="nucleotide sequence ID" value="NZ_JAKLWS010000030.1"/>
</dbReference>
<dbReference type="Pfam" id="PF12224">
    <property type="entry name" value="Amidoligase_2"/>
    <property type="match status" value="1"/>
</dbReference>
<evidence type="ECO:0000313" key="1">
    <source>
        <dbReference type="EMBL" id="MCG2590333.1"/>
    </source>
</evidence>
<accession>A0ABS9KHK6</accession>
<keyword evidence="2" id="KW-1185">Reference proteome</keyword>
<dbReference type="InterPro" id="IPR022025">
    <property type="entry name" value="Amidoligase_2"/>
</dbReference>
<reference evidence="1" key="1">
    <citation type="submission" date="2022-01" db="EMBL/GenBank/DDBJ databases">
        <authorList>
            <person name="Wang Y."/>
        </authorList>
    </citation>
    <scope>NUCLEOTIDE SEQUENCE</scope>
    <source>
        <strain evidence="1">WB101</strain>
    </source>
</reference>
<gene>
    <name evidence="1" type="ORF">L6773_17280</name>
</gene>
<proteinExistence type="predicted"/>
<name>A0ABS9KHK6_9BACT</name>
<reference evidence="1" key="2">
    <citation type="submission" date="2024-05" db="EMBL/GenBank/DDBJ databases">
        <title>Rhodohalobacter halophilus gen. nov., sp. nov., a moderately halophilic member of the family Balneolaceae.</title>
        <authorList>
            <person name="Xia J."/>
        </authorList>
    </citation>
    <scope>NUCLEOTIDE SEQUENCE</scope>
    <source>
        <strain evidence="1">WB101</strain>
    </source>
</reference>
<evidence type="ECO:0000313" key="2">
    <source>
        <dbReference type="Proteomes" id="UP001165366"/>
    </source>
</evidence>
<dbReference type="Proteomes" id="UP001165366">
    <property type="component" value="Unassembled WGS sequence"/>
</dbReference>
<protein>
    <submittedName>
        <fullName evidence="1">Amidoligase family protein</fullName>
    </submittedName>
</protein>